<comment type="function">
    <text evidence="8">Part of the ABC transporter complex CysAWTP (TC 3.A.1.6.1) involved in sulfate/thiosulfate import. Probably responsible for the translocation of the substrate across the membrane.</text>
</comment>
<dbReference type="KEGG" id="lrs:PX52LOC_02226"/>
<dbReference type="NCBIfam" id="TIGR02139">
    <property type="entry name" value="permease_CysT"/>
    <property type="match status" value="1"/>
</dbReference>
<comment type="subunit">
    <text evidence="2">The complex is composed of two ATP-binding proteins (CysA), two transmembrane proteins (CysT and CysW) and a solute-binding protein (CysP).</text>
</comment>
<dbReference type="GO" id="GO:0015419">
    <property type="term" value="F:ABC-type sulfate transporter activity"/>
    <property type="evidence" value="ECO:0007669"/>
    <property type="project" value="UniProtKB-UniRule"/>
</dbReference>
<evidence type="ECO:0000256" key="4">
    <source>
        <dbReference type="ARBA" id="ARBA00022692"/>
    </source>
</evidence>
<comment type="caution">
    <text evidence="9">Lacks conserved residue(s) required for the propagation of feature annotation.</text>
</comment>
<dbReference type="InterPro" id="IPR035906">
    <property type="entry name" value="MetI-like_sf"/>
</dbReference>
<comment type="function">
    <text evidence="9">Part of the ABC transporter complex (TC 3.A.1.6.1) involved in sulfate/thiosulfate import.</text>
</comment>
<feature type="transmembrane region" description="Helical" evidence="9">
    <location>
        <begin position="187"/>
        <end position="205"/>
    </location>
</feature>
<dbReference type="NCBIfam" id="TIGR00969">
    <property type="entry name" value="3a0106s02"/>
    <property type="match status" value="1"/>
</dbReference>
<dbReference type="OrthoDB" id="266229at2"/>
<dbReference type="EMBL" id="CP042425">
    <property type="protein sequence ID" value="QEL15311.1"/>
    <property type="molecule type" value="Genomic_DNA"/>
</dbReference>
<dbReference type="PROSITE" id="PS50928">
    <property type="entry name" value="ABC_TM1"/>
    <property type="match status" value="1"/>
</dbReference>
<evidence type="ECO:0000256" key="8">
    <source>
        <dbReference type="ARBA" id="ARBA00025323"/>
    </source>
</evidence>
<evidence type="ECO:0000256" key="7">
    <source>
        <dbReference type="ARBA" id="ARBA00023136"/>
    </source>
</evidence>
<protein>
    <recommendedName>
        <fullName evidence="9">Sulfate transport system permease protein CysT</fullName>
    </recommendedName>
</protein>
<comment type="similarity">
    <text evidence="9">Belongs to the binding-protein-dependent transport system permease family. CysTW subfamily.</text>
</comment>
<keyword evidence="3 9" id="KW-0813">Transport</keyword>
<feature type="domain" description="ABC transmembrane type-1" evidence="10">
    <location>
        <begin position="59"/>
        <end position="262"/>
    </location>
</feature>
<dbReference type="InterPro" id="IPR005667">
    <property type="entry name" value="Sulph_transpt2"/>
</dbReference>
<dbReference type="SUPFAM" id="SSF161098">
    <property type="entry name" value="MetI-like"/>
    <property type="match status" value="1"/>
</dbReference>
<dbReference type="AlphaFoldDB" id="A0A5C1A7Y8"/>
<evidence type="ECO:0000256" key="5">
    <source>
        <dbReference type="ARBA" id="ARBA00022989"/>
    </source>
</evidence>
<dbReference type="RefSeq" id="WP_149110136.1">
    <property type="nucleotide sequence ID" value="NZ_CP042425.1"/>
</dbReference>
<dbReference type="FunFam" id="1.10.3720.10:FF:000004">
    <property type="entry name" value="Sulfate transport system permease protein CysT"/>
    <property type="match status" value="1"/>
</dbReference>
<reference evidence="12" key="1">
    <citation type="submission" date="2019-08" db="EMBL/GenBank/DDBJ databases">
        <title>Limnoglobus roseus gen. nov., sp. nov., a novel freshwater planctomycete with a giant genome from the family Gemmataceae.</title>
        <authorList>
            <person name="Kulichevskaya I.S."/>
            <person name="Naumoff D.G."/>
            <person name="Miroshnikov K."/>
            <person name="Ivanova A."/>
            <person name="Philippov D.A."/>
            <person name="Hakobyan A."/>
            <person name="Rijpstra I.C."/>
            <person name="Sinninghe Damste J.S."/>
            <person name="Liesack W."/>
            <person name="Dedysh S.N."/>
        </authorList>
    </citation>
    <scope>NUCLEOTIDE SEQUENCE [LARGE SCALE GENOMIC DNA]</scope>
    <source>
        <strain evidence="12">PX52</strain>
    </source>
</reference>
<keyword evidence="6 9" id="KW-0764">Sulfate transport</keyword>
<dbReference type="Pfam" id="PF00528">
    <property type="entry name" value="BPD_transp_1"/>
    <property type="match status" value="1"/>
</dbReference>
<feature type="transmembrane region" description="Helical" evidence="9">
    <location>
        <begin position="97"/>
        <end position="117"/>
    </location>
</feature>
<feature type="transmembrane region" description="Helical" evidence="9">
    <location>
        <begin position="58"/>
        <end position="85"/>
    </location>
</feature>
<dbReference type="PANTHER" id="PTHR30406">
    <property type="entry name" value="SULFATE TRANSPORT SYSTEM PERMEASE PROTEIN"/>
    <property type="match status" value="1"/>
</dbReference>
<gene>
    <name evidence="11" type="primary">cysT</name>
    <name evidence="11" type="ORF">PX52LOC_02226</name>
</gene>
<evidence type="ECO:0000313" key="12">
    <source>
        <dbReference type="Proteomes" id="UP000324974"/>
    </source>
</evidence>
<keyword evidence="5 9" id="KW-1133">Transmembrane helix</keyword>
<keyword evidence="7 9" id="KW-0472">Membrane</keyword>
<dbReference type="Gene3D" id="1.10.3720.10">
    <property type="entry name" value="MetI-like"/>
    <property type="match status" value="1"/>
</dbReference>
<feature type="transmembrane region" description="Helical" evidence="9">
    <location>
        <begin position="137"/>
        <end position="155"/>
    </location>
</feature>
<dbReference type="CDD" id="cd06261">
    <property type="entry name" value="TM_PBP2"/>
    <property type="match status" value="1"/>
</dbReference>
<evidence type="ECO:0000256" key="6">
    <source>
        <dbReference type="ARBA" id="ARBA00023032"/>
    </source>
</evidence>
<name>A0A5C1A7Y8_9BACT</name>
<dbReference type="PANTHER" id="PTHR30406:SF8">
    <property type="entry name" value="SULFATE TRANSPORT SYSTEM PERMEASE PROTEIN CYST"/>
    <property type="match status" value="1"/>
</dbReference>
<comment type="subcellular location">
    <subcellularLocation>
        <location evidence="1">Cell membrane</location>
        <topology evidence="1">Multi-pass membrane protein</topology>
    </subcellularLocation>
</comment>
<accession>A0A5C1A7Y8</accession>
<evidence type="ECO:0000256" key="2">
    <source>
        <dbReference type="ARBA" id="ARBA00011779"/>
    </source>
</evidence>
<evidence type="ECO:0000256" key="3">
    <source>
        <dbReference type="ARBA" id="ARBA00022448"/>
    </source>
</evidence>
<dbReference type="GO" id="GO:0005886">
    <property type="term" value="C:plasma membrane"/>
    <property type="evidence" value="ECO:0007669"/>
    <property type="project" value="UniProtKB-SubCell"/>
</dbReference>
<organism evidence="11 12">
    <name type="scientific">Limnoglobus roseus</name>
    <dbReference type="NCBI Taxonomy" id="2598579"/>
    <lineage>
        <taxon>Bacteria</taxon>
        <taxon>Pseudomonadati</taxon>
        <taxon>Planctomycetota</taxon>
        <taxon>Planctomycetia</taxon>
        <taxon>Gemmatales</taxon>
        <taxon>Gemmataceae</taxon>
        <taxon>Limnoglobus</taxon>
    </lineage>
</organism>
<evidence type="ECO:0000256" key="9">
    <source>
        <dbReference type="RuleBase" id="RU366001"/>
    </source>
</evidence>
<evidence type="ECO:0000256" key="1">
    <source>
        <dbReference type="ARBA" id="ARBA00004651"/>
    </source>
</evidence>
<evidence type="ECO:0000259" key="10">
    <source>
        <dbReference type="PROSITE" id="PS50928"/>
    </source>
</evidence>
<feature type="transmembrane region" description="Helical" evidence="9">
    <location>
        <begin position="12"/>
        <end position="38"/>
    </location>
</feature>
<sequence>MSTASRRVLPGFGLGLGYTLVYLSILVLIPLAACLLKAADLNASEFWAAVWTPRAVAAYQLTFTVSLVAALINVVLGLIVAWTLVRYEFFGKRFVDALVDVPFALPTAVAGLVYASLYVKDGWLGQFLVPLGFEGAYTRNGIVLVLVFTGFPFVVRTVQPVLEELDAETEEAAAVLGANRWQTFRRVILPSLIPPTLTGFTLAFARSIGEYGSVIFISSNMPFKTEIAPVLIVSRLEEFAYKEAAAIAVLLLAFSFVLLVVINLLERWSRRHDG</sequence>
<feature type="transmembrane region" description="Helical" evidence="9">
    <location>
        <begin position="244"/>
        <end position="265"/>
    </location>
</feature>
<keyword evidence="12" id="KW-1185">Reference proteome</keyword>
<proteinExistence type="inferred from homology"/>
<dbReference type="InterPro" id="IPR011865">
    <property type="entry name" value="CysT_permease"/>
</dbReference>
<dbReference type="Proteomes" id="UP000324974">
    <property type="component" value="Chromosome"/>
</dbReference>
<evidence type="ECO:0000313" key="11">
    <source>
        <dbReference type="EMBL" id="QEL15311.1"/>
    </source>
</evidence>
<keyword evidence="4 9" id="KW-0812">Transmembrane</keyword>
<dbReference type="InterPro" id="IPR000515">
    <property type="entry name" value="MetI-like"/>
</dbReference>